<dbReference type="PROSITE" id="PS01124">
    <property type="entry name" value="HTH_ARAC_FAMILY_2"/>
    <property type="match status" value="1"/>
</dbReference>
<dbReference type="SUPFAM" id="SSF46689">
    <property type="entry name" value="Homeodomain-like"/>
    <property type="match status" value="2"/>
</dbReference>
<dbReference type="CDD" id="cd03138">
    <property type="entry name" value="GATase1_AraC_2"/>
    <property type="match status" value="1"/>
</dbReference>
<reference evidence="4 5" key="1">
    <citation type="submission" date="2017-02" db="EMBL/GenBank/DDBJ databases">
        <authorList>
            <person name="Peterson S.W."/>
        </authorList>
    </citation>
    <scope>NUCLEOTIDE SEQUENCE [LARGE SCALE GENOMIC DNA]</scope>
    <source>
        <strain evidence="4 5">DSM 18108</strain>
    </source>
</reference>
<dbReference type="Gene3D" id="1.10.10.60">
    <property type="entry name" value="Homeodomain-like"/>
    <property type="match status" value="2"/>
</dbReference>
<evidence type="ECO:0000256" key="1">
    <source>
        <dbReference type="ARBA" id="ARBA00023015"/>
    </source>
</evidence>
<gene>
    <name evidence="4" type="ORF">SAMN05660461_5283</name>
</gene>
<keyword evidence="1" id="KW-0805">Transcription regulation</keyword>
<proteinExistence type="predicted"/>
<dbReference type="EMBL" id="FUZZ01000005">
    <property type="protein sequence ID" value="SKD09396.1"/>
    <property type="molecule type" value="Genomic_DNA"/>
</dbReference>
<evidence type="ECO:0000256" key="2">
    <source>
        <dbReference type="ARBA" id="ARBA00023163"/>
    </source>
</evidence>
<keyword evidence="4" id="KW-0238">DNA-binding</keyword>
<dbReference type="Pfam" id="PF12833">
    <property type="entry name" value="HTH_18"/>
    <property type="match status" value="1"/>
</dbReference>
<dbReference type="Proteomes" id="UP000190166">
    <property type="component" value="Unassembled WGS sequence"/>
</dbReference>
<organism evidence="4 5">
    <name type="scientific">Chitinophaga ginsengisegetis</name>
    <dbReference type="NCBI Taxonomy" id="393003"/>
    <lineage>
        <taxon>Bacteria</taxon>
        <taxon>Pseudomonadati</taxon>
        <taxon>Bacteroidota</taxon>
        <taxon>Chitinophagia</taxon>
        <taxon>Chitinophagales</taxon>
        <taxon>Chitinophagaceae</taxon>
        <taxon>Chitinophaga</taxon>
    </lineage>
</organism>
<dbReference type="InterPro" id="IPR029062">
    <property type="entry name" value="Class_I_gatase-like"/>
</dbReference>
<keyword evidence="2" id="KW-0804">Transcription</keyword>
<dbReference type="SMART" id="SM00342">
    <property type="entry name" value="HTH_ARAC"/>
    <property type="match status" value="1"/>
</dbReference>
<sequence>MKTVSLLIYEDAILSSVSSVMDILLGANRFLIETGKEPAFKLELVSEKMKNIQLHAPAQFICFKTIDEVKHTDLILAPAFEGLADVVLEKNKALVNWIRTMHACGTEVASLCLGSYFLAEAGLLSGKSCTSHWTALDDMRSRYPDVNILADQVMTDDNGVYTSGGAFISLNLVLYLIEKFSGRETSVWVSKMFSIDMDRVNQAHFAVFQGQRRHEDEDILKAQAYIEKHYDQQISIEQIAGLANMSKRNFVRRFKLATHNTPMEYLQRVKIESAKKELEKNAINISTLMYNAGYNDQKTFRQVFKRYTGLTPQEYRRKYCRGGVEMN</sequence>
<dbReference type="AlphaFoldDB" id="A0A1T5P9Q2"/>
<dbReference type="STRING" id="393003.SAMN05660461_5283"/>
<dbReference type="SUPFAM" id="SSF52317">
    <property type="entry name" value="Class I glutamine amidotransferase-like"/>
    <property type="match status" value="1"/>
</dbReference>
<feature type="domain" description="HTH araC/xylS-type" evidence="3">
    <location>
        <begin position="220"/>
        <end position="318"/>
    </location>
</feature>
<dbReference type="Pfam" id="PF01965">
    <property type="entry name" value="DJ-1_PfpI"/>
    <property type="match status" value="1"/>
</dbReference>
<dbReference type="Gene3D" id="3.40.50.880">
    <property type="match status" value="1"/>
</dbReference>
<name>A0A1T5P9Q2_9BACT</name>
<protein>
    <submittedName>
        <fullName evidence="4">Transcriptional regulator GlxA family, contains an amidase domain and an AraC-type DNA-binding HTH domain</fullName>
    </submittedName>
</protein>
<dbReference type="InterPro" id="IPR018060">
    <property type="entry name" value="HTH_AraC"/>
</dbReference>
<dbReference type="InterPro" id="IPR009057">
    <property type="entry name" value="Homeodomain-like_sf"/>
</dbReference>
<accession>A0A1T5P9Q2</accession>
<dbReference type="PANTHER" id="PTHR43130">
    <property type="entry name" value="ARAC-FAMILY TRANSCRIPTIONAL REGULATOR"/>
    <property type="match status" value="1"/>
</dbReference>
<dbReference type="RefSeq" id="WP_079472563.1">
    <property type="nucleotide sequence ID" value="NZ_FUZZ01000005.1"/>
</dbReference>
<dbReference type="InterPro" id="IPR002818">
    <property type="entry name" value="DJ-1/PfpI"/>
</dbReference>
<evidence type="ECO:0000259" key="3">
    <source>
        <dbReference type="PROSITE" id="PS01124"/>
    </source>
</evidence>
<dbReference type="PANTHER" id="PTHR43130:SF3">
    <property type="entry name" value="HTH-TYPE TRANSCRIPTIONAL REGULATOR RV1931C"/>
    <property type="match status" value="1"/>
</dbReference>
<dbReference type="GO" id="GO:0043565">
    <property type="term" value="F:sequence-specific DNA binding"/>
    <property type="evidence" value="ECO:0007669"/>
    <property type="project" value="InterPro"/>
</dbReference>
<dbReference type="GO" id="GO:0003700">
    <property type="term" value="F:DNA-binding transcription factor activity"/>
    <property type="evidence" value="ECO:0007669"/>
    <property type="project" value="InterPro"/>
</dbReference>
<evidence type="ECO:0000313" key="5">
    <source>
        <dbReference type="Proteomes" id="UP000190166"/>
    </source>
</evidence>
<evidence type="ECO:0000313" key="4">
    <source>
        <dbReference type="EMBL" id="SKD09396.1"/>
    </source>
</evidence>
<keyword evidence="5" id="KW-1185">Reference proteome</keyword>
<dbReference type="InterPro" id="IPR052158">
    <property type="entry name" value="INH-QAR"/>
</dbReference>